<gene>
    <name evidence="3" type="ORF">B0I10_1169</name>
</gene>
<reference evidence="3 4" key="1">
    <citation type="submission" date="2018-06" db="EMBL/GenBank/DDBJ databases">
        <title>Genomic Encyclopedia of Type Strains, Phase III (KMG-III): the genomes of soil and plant-associated and newly described type strains.</title>
        <authorList>
            <person name="Whitman W."/>
        </authorList>
    </citation>
    <scope>NUCLEOTIDE SEQUENCE [LARGE SCALE GENOMIC DNA]</scope>
    <source>
        <strain evidence="3 4">CGMCC 1.12504</strain>
    </source>
</reference>
<dbReference type="PANTHER" id="PTHR12526">
    <property type="entry name" value="GLYCOSYLTRANSFERASE"/>
    <property type="match status" value="1"/>
</dbReference>
<dbReference type="EMBL" id="QLSV01000016">
    <property type="protein sequence ID" value="RAR46606.1"/>
    <property type="molecule type" value="Genomic_DNA"/>
</dbReference>
<dbReference type="Pfam" id="PF13439">
    <property type="entry name" value="Glyco_transf_4"/>
    <property type="match status" value="1"/>
</dbReference>
<dbReference type="PANTHER" id="PTHR12526:SF630">
    <property type="entry name" value="GLYCOSYLTRANSFERASE"/>
    <property type="match status" value="1"/>
</dbReference>
<dbReference type="Pfam" id="PF00534">
    <property type="entry name" value="Glycos_transf_1"/>
    <property type="match status" value="1"/>
</dbReference>
<dbReference type="SUPFAM" id="SSF53756">
    <property type="entry name" value="UDP-Glycosyltransferase/glycogen phosphorylase"/>
    <property type="match status" value="1"/>
</dbReference>
<evidence type="ECO:0000313" key="3">
    <source>
        <dbReference type="EMBL" id="RAR46606.1"/>
    </source>
</evidence>
<proteinExistence type="predicted"/>
<dbReference type="GO" id="GO:0016757">
    <property type="term" value="F:glycosyltransferase activity"/>
    <property type="evidence" value="ECO:0007669"/>
    <property type="project" value="InterPro"/>
</dbReference>
<keyword evidence="3" id="KW-0808">Transferase</keyword>
<evidence type="ECO:0000259" key="1">
    <source>
        <dbReference type="Pfam" id="PF00534"/>
    </source>
</evidence>
<evidence type="ECO:0000259" key="2">
    <source>
        <dbReference type="Pfam" id="PF13439"/>
    </source>
</evidence>
<sequence length="360" mass="41778">MAQNKVKILFTIPNFDTAGSGKVVYDLAKNLDKEKFDVSIACRNSKGIFFTEIKSLNLPIYFLEITVPIKPYFTFLSRIKPFKNFIKENKFNIVHSWHWSSDWSEVVASRLGKAKFIYTKKSMSWGNLHWKIRSFFSNHVIITNHEMNHFLPNKRNKSIIPFGVDTDYFRKESIKSIIQKENFNIITVANLVPVKAIEDIIKAIHLLNTPQIKLNIIGSDCGDYPEYLKKTVAELGLEKQVKFLGKHTDVRPFQNNSDLYIISSQKEGLPVALLEAMSMSLPVLGSNIPGIRFVLEDFNKLLFEQGNYHQLAEKIIYFYKMSTQERVGIGQKLRKHCEDNFSLKMFIQKHEELYLKIVKK</sequence>
<dbReference type="InterPro" id="IPR001296">
    <property type="entry name" value="Glyco_trans_1"/>
</dbReference>
<feature type="domain" description="Glycosyl transferase family 1" evidence="1">
    <location>
        <begin position="173"/>
        <end position="330"/>
    </location>
</feature>
<accession>A0A328WN97</accession>
<dbReference type="AlphaFoldDB" id="A0A328WN97"/>
<dbReference type="Gene3D" id="3.40.50.2000">
    <property type="entry name" value="Glycogen Phosphorylase B"/>
    <property type="match status" value="2"/>
</dbReference>
<dbReference type="Proteomes" id="UP000249518">
    <property type="component" value="Unassembled WGS sequence"/>
</dbReference>
<keyword evidence="4" id="KW-1185">Reference proteome</keyword>
<comment type="caution">
    <text evidence="3">The sequence shown here is derived from an EMBL/GenBank/DDBJ whole genome shotgun (WGS) entry which is preliminary data.</text>
</comment>
<name>A0A328WN97_9FLAO</name>
<dbReference type="InterPro" id="IPR028098">
    <property type="entry name" value="Glyco_trans_4-like_N"/>
</dbReference>
<evidence type="ECO:0000313" key="4">
    <source>
        <dbReference type="Proteomes" id="UP000249518"/>
    </source>
</evidence>
<dbReference type="OrthoDB" id="7560678at2"/>
<protein>
    <submittedName>
        <fullName evidence="3">Glycosyltransferase involved in cell wall biosynthesis</fullName>
    </submittedName>
</protein>
<feature type="domain" description="Glycosyltransferase subfamily 4-like N-terminal" evidence="2">
    <location>
        <begin position="19"/>
        <end position="167"/>
    </location>
</feature>
<organism evidence="3 4">
    <name type="scientific">Flavobacterium lacus</name>
    <dbReference type="NCBI Taxonomy" id="1353778"/>
    <lineage>
        <taxon>Bacteria</taxon>
        <taxon>Pseudomonadati</taxon>
        <taxon>Bacteroidota</taxon>
        <taxon>Flavobacteriia</taxon>
        <taxon>Flavobacteriales</taxon>
        <taxon>Flavobacteriaceae</taxon>
        <taxon>Flavobacterium</taxon>
    </lineage>
</organism>